<gene>
    <name evidence="3" type="primary">LOC115466875</name>
</gene>
<dbReference type="GO" id="GO:0006355">
    <property type="term" value="P:regulation of DNA-templated transcription"/>
    <property type="evidence" value="ECO:0007669"/>
    <property type="project" value="InterPro"/>
</dbReference>
<dbReference type="CDD" id="cd07765">
    <property type="entry name" value="KRAB_A-box"/>
    <property type="match status" value="1"/>
</dbReference>
<dbReference type="Proteomes" id="UP000515156">
    <property type="component" value="Chromosome 3"/>
</dbReference>
<accession>A0A6P7XFJ3</accession>
<reference evidence="3" key="1">
    <citation type="submission" date="2025-08" db="UniProtKB">
        <authorList>
            <consortium name="RefSeq"/>
        </authorList>
    </citation>
    <scope>IDENTIFICATION</scope>
</reference>
<dbReference type="AlphaFoldDB" id="A0A6P7XFJ3"/>
<dbReference type="RefSeq" id="XP_030054307.1">
    <property type="nucleotide sequence ID" value="XM_030198447.1"/>
</dbReference>
<dbReference type="InterPro" id="IPR050169">
    <property type="entry name" value="Krueppel_C2H2_ZnF"/>
</dbReference>
<keyword evidence="2" id="KW-1185">Reference proteome</keyword>
<evidence type="ECO:0000313" key="3">
    <source>
        <dbReference type="RefSeq" id="XP_030054307.1"/>
    </source>
</evidence>
<dbReference type="PANTHER" id="PTHR23232:SF152">
    <property type="entry name" value="ZINC FINGER PROTEIN 182"/>
    <property type="match status" value="1"/>
</dbReference>
<dbReference type="GeneID" id="115466875"/>
<dbReference type="Pfam" id="PF01352">
    <property type="entry name" value="KRAB"/>
    <property type="match status" value="1"/>
</dbReference>
<dbReference type="InterPro" id="IPR036051">
    <property type="entry name" value="KRAB_dom_sf"/>
</dbReference>
<dbReference type="KEGG" id="muo:115466875"/>
<dbReference type="SUPFAM" id="SSF109640">
    <property type="entry name" value="KRAB domain (Kruppel-associated box)"/>
    <property type="match status" value="1"/>
</dbReference>
<dbReference type="PROSITE" id="PS50805">
    <property type="entry name" value="KRAB"/>
    <property type="match status" value="1"/>
</dbReference>
<dbReference type="InParanoid" id="A0A6P7XFJ3"/>
<dbReference type="Gene3D" id="6.10.140.140">
    <property type="match status" value="1"/>
</dbReference>
<dbReference type="PANTHER" id="PTHR23232">
    <property type="entry name" value="KRAB DOMAIN C2H2 ZINC FINGER"/>
    <property type="match status" value="1"/>
</dbReference>
<sequence>MSALLSDQALVTFKDVAAYFLEVEWNILGDWKKELYKKVIKEIHDILMSRGYSIVNPDVIFKIIKEDEKYFPQPFEWERKENLTDSTNSLPIVTSVFSLSVKQEEHLPFMDHPESEMSEQTRPSVTSSHIVKPDILIRFEEEGFGTEPPGSEERGNLTTRGTCKELHETVLPVVTSTFSSSIKQEQDLPFIDHPELETSEQTLSPLTDDGFRIVVKE</sequence>
<name>A0A6P7XFJ3_9AMPH</name>
<organism evidence="2 3">
    <name type="scientific">Microcaecilia unicolor</name>
    <dbReference type="NCBI Taxonomy" id="1415580"/>
    <lineage>
        <taxon>Eukaryota</taxon>
        <taxon>Metazoa</taxon>
        <taxon>Chordata</taxon>
        <taxon>Craniata</taxon>
        <taxon>Vertebrata</taxon>
        <taxon>Euteleostomi</taxon>
        <taxon>Amphibia</taxon>
        <taxon>Gymnophiona</taxon>
        <taxon>Siphonopidae</taxon>
        <taxon>Microcaecilia</taxon>
    </lineage>
</organism>
<protein>
    <submittedName>
        <fullName evidence="3">Zinc finger protein 398-like</fullName>
    </submittedName>
</protein>
<dbReference type="SMART" id="SM00349">
    <property type="entry name" value="KRAB"/>
    <property type="match status" value="1"/>
</dbReference>
<proteinExistence type="predicted"/>
<evidence type="ECO:0000259" key="1">
    <source>
        <dbReference type="PROSITE" id="PS50805"/>
    </source>
</evidence>
<evidence type="ECO:0000313" key="2">
    <source>
        <dbReference type="Proteomes" id="UP000515156"/>
    </source>
</evidence>
<dbReference type="OrthoDB" id="9892686at2759"/>
<feature type="domain" description="KRAB" evidence="1">
    <location>
        <begin position="11"/>
        <end position="82"/>
    </location>
</feature>
<dbReference type="InterPro" id="IPR001909">
    <property type="entry name" value="KRAB"/>
</dbReference>